<evidence type="ECO:0000256" key="12">
    <source>
        <dbReference type="ARBA" id="ARBA00023014"/>
    </source>
</evidence>
<gene>
    <name evidence="14" type="primary">rlmN</name>
    <name evidence="16" type="ORF">PU02_0470</name>
</gene>
<keyword evidence="5 14" id="KW-0698">rRNA processing</keyword>
<keyword evidence="9 14" id="KW-0819">tRNA processing</keyword>
<dbReference type="KEGG" id="banc:PU02_0470"/>
<dbReference type="OrthoDB" id="9793973at2"/>
<accession>A0A0M4LSA7</accession>
<feature type="binding site" evidence="14">
    <location>
        <position position="246"/>
    </location>
    <ligand>
        <name>S-adenosyl-L-methionine</name>
        <dbReference type="ChEBI" id="CHEBI:59789"/>
    </ligand>
</feature>
<dbReference type="GO" id="GO:0046872">
    <property type="term" value="F:metal ion binding"/>
    <property type="evidence" value="ECO:0007669"/>
    <property type="project" value="UniProtKB-KW"/>
</dbReference>
<comment type="miscellaneous">
    <text evidence="14">Reaction proceeds by a ping-pong mechanism involving intermediate methylation of a conserved cysteine residue.</text>
</comment>
<evidence type="ECO:0000256" key="9">
    <source>
        <dbReference type="ARBA" id="ARBA00022694"/>
    </source>
</evidence>
<dbReference type="InterPro" id="IPR040072">
    <property type="entry name" value="Methyltransferase_A"/>
</dbReference>
<dbReference type="SFLD" id="SFLDS00029">
    <property type="entry name" value="Radical_SAM"/>
    <property type="match status" value="1"/>
</dbReference>
<evidence type="ECO:0000256" key="4">
    <source>
        <dbReference type="ARBA" id="ARBA00022490"/>
    </source>
</evidence>
<dbReference type="EC" id="2.1.1.192" evidence="14"/>
<feature type="active site" description="Proton acceptor" evidence="14">
    <location>
        <position position="130"/>
    </location>
</feature>
<dbReference type="GO" id="GO:0005737">
    <property type="term" value="C:cytoplasm"/>
    <property type="evidence" value="ECO:0007669"/>
    <property type="project" value="UniProtKB-SubCell"/>
</dbReference>
<feature type="active site" description="S-methylcysteine intermediate" evidence="14">
    <location>
        <position position="388"/>
    </location>
</feature>
<dbReference type="FunFam" id="3.20.20.70:FF:000008">
    <property type="entry name" value="Dual-specificity RNA methyltransferase RlmN"/>
    <property type="match status" value="1"/>
</dbReference>
<evidence type="ECO:0000256" key="5">
    <source>
        <dbReference type="ARBA" id="ARBA00022552"/>
    </source>
</evidence>
<evidence type="ECO:0000313" key="17">
    <source>
        <dbReference type="Proteomes" id="UP000057213"/>
    </source>
</evidence>
<name>A0A0M4LSA7_9HYPH</name>
<dbReference type="Proteomes" id="UP000057213">
    <property type="component" value="Chromosome"/>
</dbReference>
<dbReference type="EMBL" id="CP010401">
    <property type="protein sequence ID" value="ALE03284.1"/>
    <property type="molecule type" value="Genomic_DNA"/>
</dbReference>
<keyword evidence="7 14" id="KW-0808">Transferase</keyword>
<dbReference type="GO" id="GO:0030488">
    <property type="term" value="P:tRNA methylation"/>
    <property type="evidence" value="ECO:0007669"/>
    <property type="project" value="UniProtKB-UniRule"/>
</dbReference>
<keyword evidence="17" id="KW-1185">Reference proteome</keyword>
<comment type="function">
    <text evidence="14">Specifically methylates position 2 of adenine 2503 in 23S rRNA and position 2 of adenine 37 in tRNAs. m2A2503 modification seems to play a crucial role in the proofreading step occurring at the peptidyl transferase center and thus would serve to optimize ribosomal fidelity.</text>
</comment>
<evidence type="ECO:0000256" key="1">
    <source>
        <dbReference type="ARBA" id="ARBA00004496"/>
    </source>
</evidence>
<keyword evidence="11 14" id="KW-0408">Iron</keyword>
<dbReference type="SFLD" id="SFLDF00275">
    <property type="entry name" value="adenosine_C2_methyltransferase"/>
    <property type="match status" value="1"/>
</dbReference>
<organism evidence="16 17">
    <name type="scientific">Bartonella ancashensis</name>
    <dbReference type="NCBI Taxonomy" id="1318743"/>
    <lineage>
        <taxon>Bacteria</taxon>
        <taxon>Pseudomonadati</taxon>
        <taxon>Pseudomonadota</taxon>
        <taxon>Alphaproteobacteria</taxon>
        <taxon>Hyphomicrobiales</taxon>
        <taxon>Bartonellaceae</taxon>
        <taxon>Bartonella</taxon>
    </lineage>
</organism>
<sequence length="413" mass="46434">MNLEEITVSCDFQSTSAQAFGAGIAATKGQDKLPLVGLSRDEMAQALKDIGVPERQRRMRVRQLWHWLYVRGVTRFDEMLNISKPMREMLEKRFSIAYPEIVEEQISKDGTRKWLLRFPARGAGRPVEVETVYIPEEGRGTLCLSSQVGCTLNCSFCYTGTQILVRNLTAEEILMQLLIARNRLDDFPKKDICNDLDNSGEGRKITNIVMMGMGEPLYNFEAVKKALLIAADGDGLSLSKRRITLSTSGVVPEIVRTGEEIGVMLAISLHAVNDTLRNMLVPINKKYPLVALIDACRNYPGLSNAKRITFEYVMLKDVNDSLDDAKQLVQLLKGIPAKINLIPFNPWPGSLYQCSDWEQIERFADIINKAGYASPIRMPRGRDILAACGQLKSTSERLRKSERLRLENTLSCE</sequence>
<comment type="subcellular location">
    <subcellularLocation>
        <location evidence="1 14">Cytoplasm</location>
    </subcellularLocation>
</comment>
<dbReference type="InterPro" id="IPR027492">
    <property type="entry name" value="RNA_MTrfase_RlmN"/>
</dbReference>
<evidence type="ECO:0000256" key="13">
    <source>
        <dbReference type="ARBA" id="ARBA00023157"/>
    </source>
</evidence>
<dbReference type="GO" id="GO:0019843">
    <property type="term" value="F:rRNA binding"/>
    <property type="evidence" value="ECO:0007669"/>
    <property type="project" value="UniProtKB-UniRule"/>
</dbReference>
<dbReference type="GO" id="GO:0051539">
    <property type="term" value="F:4 iron, 4 sulfur cluster binding"/>
    <property type="evidence" value="ECO:0007669"/>
    <property type="project" value="UniProtKB-UniRule"/>
</dbReference>
<dbReference type="AlphaFoldDB" id="A0A0M4LSA7"/>
<comment type="similarity">
    <text evidence="2 14">Belongs to the radical SAM superfamily. RlmN family.</text>
</comment>
<comment type="caution">
    <text evidence="14">Lacks conserved residue(s) required for the propagation of feature annotation.</text>
</comment>
<evidence type="ECO:0000313" key="16">
    <source>
        <dbReference type="EMBL" id="ALE03284.1"/>
    </source>
</evidence>
<dbReference type="PATRIC" id="fig|1318743.3.peg.482"/>
<keyword evidence="10 14" id="KW-0479">Metal-binding</keyword>
<keyword evidence="3 14" id="KW-0004">4Fe-4S</keyword>
<feature type="binding site" evidence="14">
    <location>
        <position position="157"/>
    </location>
    <ligand>
        <name>[4Fe-4S] cluster</name>
        <dbReference type="ChEBI" id="CHEBI:49883"/>
        <note>4Fe-4S-S-AdoMet</note>
    </ligand>
</feature>
<dbReference type="NCBIfam" id="TIGR00048">
    <property type="entry name" value="rRNA_mod_RlmN"/>
    <property type="match status" value="1"/>
</dbReference>
<dbReference type="InterPro" id="IPR013785">
    <property type="entry name" value="Aldolase_TIM"/>
</dbReference>
<dbReference type="STRING" id="1318743.PU02_0470"/>
<comment type="catalytic activity">
    <reaction evidence="14">
        <text>adenosine(37) in tRNA + 2 reduced [2Fe-2S]-[ferredoxin] + 2 S-adenosyl-L-methionine = 2-methyladenosine(37) in tRNA + 5'-deoxyadenosine + L-methionine + 2 oxidized [2Fe-2S]-[ferredoxin] + S-adenosyl-L-homocysteine</text>
        <dbReference type="Rhea" id="RHEA:43332"/>
        <dbReference type="Rhea" id="RHEA-COMP:10000"/>
        <dbReference type="Rhea" id="RHEA-COMP:10001"/>
        <dbReference type="Rhea" id="RHEA-COMP:10162"/>
        <dbReference type="Rhea" id="RHEA-COMP:10485"/>
        <dbReference type="ChEBI" id="CHEBI:17319"/>
        <dbReference type="ChEBI" id="CHEBI:33737"/>
        <dbReference type="ChEBI" id="CHEBI:33738"/>
        <dbReference type="ChEBI" id="CHEBI:57844"/>
        <dbReference type="ChEBI" id="CHEBI:57856"/>
        <dbReference type="ChEBI" id="CHEBI:59789"/>
        <dbReference type="ChEBI" id="CHEBI:74411"/>
        <dbReference type="ChEBI" id="CHEBI:74497"/>
        <dbReference type="EC" id="2.1.1.192"/>
    </reaction>
</comment>
<dbReference type="InterPro" id="IPR048641">
    <property type="entry name" value="RlmN_N"/>
</dbReference>
<evidence type="ECO:0000256" key="11">
    <source>
        <dbReference type="ARBA" id="ARBA00023004"/>
    </source>
</evidence>
<feature type="binding site" evidence="14">
    <location>
        <position position="150"/>
    </location>
    <ligand>
        <name>[4Fe-4S] cluster</name>
        <dbReference type="ChEBI" id="CHEBI:49883"/>
        <note>4Fe-4S-S-AdoMet</note>
    </ligand>
</feature>
<dbReference type="InterPro" id="IPR058240">
    <property type="entry name" value="rSAM_sf"/>
</dbReference>
<reference evidence="16 17" key="1">
    <citation type="journal article" date="2015" name="Genome Announc.">
        <title>Complete Genome Sequence of Bartonella ancashensis Strain 20.00, Isolated from the Blood of a Patient with Verruga Peruana.</title>
        <authorList>
            <person name="Hang J."/>
            <person name="Mullins K.E."/>
            <person name="Clifford R.J."/>
            <person name="Onmus-Leone F."/>
            <person name="Yang Y."/>
            <person name="Jiang J."/>
            <person name="Leguia M."/>
            <person name="Kasper M.R."/>
            <person name="Maguina C."/>
            <person name="Lesho E.P."/>
            <person name="Jarman R.G."/>
            <person name="Richards A.L."/>
            <person name="Blazes D."/>
        </authorList>
    </citation>
    <scope>NUCLEOTIDE SEQUENCE [LARGE SCALE GENOMIC DNA]</scope>
    <source>
        <strain evidence="16 17">20.00</strain>
    </source>
</reference>
<evidence type="ECO:0000256" key="8">
    <source>
        <dbReference type="ARBA" id="ARBA00022691"/>
    </source>
</evidence>
<dbReference type="PANTHER" id="PTHR30544">
    <property type="entry name" value="23S RRNA METHYLTRANSFERASE"/>
    <property type="match status" value="1"/>
</dbReference>
<feature type="binding site" evidence="14">
    <location>
        <begin position="214"/>
        <end position="215"/>
    </location>
    <ligand>
        <name>S-adenosyl-L-methionine</name>
        <dbReference type="ChEBI" id="CHEBI:59789"/>
    </ligand>
</feature>
<dbReference type="GO" id="GO:0000049">
    <property type="term" value="F:tRNA binding"/>
    <property type="evidence" value="ECO:0007669"/>
    <property type="project" value="UniProtKB-UniRule"/>
</dbReference>
<evidence type="ECO:0000256" key="6">
    <source>
        <dbReference type="ARBA" id="ARBA00022603"/>
    </source>
</evidence>
<comment type="cofactor">
    <cofactor evidence="14">
        <name>[4Fe-4S] cluster</name>
        <dbReference type="ChEBI" id="CHEBI:49883"/>
    </cofactor>
    <text evidence="14">Binds 1 [4Fe-4S] cluster. The cluster is coordinated with 3 cysteines and an exchangeable S-adenosyl-L-methionine.</text>
</comment>
<dbReference type="GO" id="GO:0070475">
    <property type="term" value="P:rRNA base methylation"/>
    <property type="evidence" value="ECO:0007669"/>
    <property type="project" value="UniProtKB-UniRule"/>
</dbReference>
<keyword evidence="6 14" id="KW-0489">Methyltransferase</keyword>
<keyword evidence="4 14" id="KW-0963">Cytoplasm</keyword>
<evidence type="ECO:0000259" key="15">
    <source>
        <dbReference type="PROSITE" id="PS51918"/>
    </source>
</evidence>
<dbReference type="GO" id="GO:0002935">
    <property type="term" value="F:tRNA (adenine(37)-C2)-methyltransferase activity"/>
    <property type="evidence" value="ECO:0007669"/>
    <property type="project" value="UniProtKB-UniRule"/>
</dbReference>
<keyword evidence="8 14" id="KW-0949">S-adenosyl-L-methionine</keyword>
<protein>
    <recommendedName>
        <fullName evidence="14">Dual-specificity RNA methyltransferase RlmN</fullName>
        <ecNumber evidence="14">2.1.1.192</ecNumber>
    </recommendedName>
    <alternativeName>
        <fullName evidence="14">23S rRNA (adenine(2503)-C(2))-methyltransferase</fullName>
    </alternativeName>
    <alternativeName>
        <fullName evidence="14">23S rRNA m2A2503 methyltransferase</fullName>
    </alternativeName>
    <alternativeName>
        <fullName evidence="14">Ribosomal RNA large subunit methyltransferase N</fullName>
    </alternativeName>
    <alternativeName>
        <fullName evidence="14">tRNA (adenine(37)-C(2))-methyltransferase</fullName>
    </alternativeName>
    <alternativeName>
        <fullName evidence="14">tRNA m2A37 methyltransferase</fullName>
    </alternativeName>
</protein>
<dbReference type="SFLD" id="SFLDG01062">
    <property type="entry name" value="methyltransferase_(Class_A)"/>
    <property type="match status" value="1"/>
</dbReference>
<dbReference type="CDD" id="cd01335">
    <property type="entry name" value="Radical_SAM"/>
    <property type="match status" value="1"/>
</dbReference>
<dbReference type="PIRSF" id="PIRSF006004">
    <property type="entry name" value="CHP00048"/>
    <property type="match status" value="1"/>
</dbReference>
<dbReference type="PANTHER" id="PTHR30544:SF5">
    <property type="entry name" value="RADICAL SAM CORE DOMAIN-CONTAINING PROTEIN"/>
    <property type="match status" value="1"/>
</dbReference>
<proteinExistence type="inferred from homology"/>
<keyword evidence="12 14" id="KW-0411">Iron-sulfur</keyword>
<feature type="binding site" evidence="14">
    <location>
        <position position="345"/>
    </location>
    <ligand>
        <name>S-adenosyl-L-methionine</name>
        <dbReference type="ChEBI" id="CHEBI:59789"/>
    </ligand>
</feature>
<keyword evidence="13 14" id="KW-1015">Disulfide bond</keyword>
<dbReference type="Pfam" id="PF04055">
    <property type="entry name" value="Radical_SAM"/>
    <property type="match status" value="1"/>
</dbReference>
<comment type="catalytic activity">
    <reaction evidence="14">
        <text>adenosine(2503) in 23S rRNA + 2 reduced [2Fe-2S]-[ferredoxin] + 2 S-adenosyl-L-methionine = 2-methyladenosine(2503) in 23S rRNA + 5'-deoxyadenosine + L-methionine + 2 oxidized [2Fe-2S]-[ferredoxin] + S-adenosyl-L-homocysteine</text>
        <dbReference type="Rhea" id="RHEA:42916"/>
        <dbReference type="Rhea" id="RHEA-COMP:10000"/>
        <dbReference type="Rhea" id="RHEA-COMP:10001"/>
        <dbReference type="Rhea" id="RHEA-COMP:10152"/>
        <dbReference type="Rhea" id="RHEA-COMP:10282"/>
        <dbReference type="ChEBI" id="CHEBI:17319"/>
        <dbReference type="ChEBI" id="CHEBI:33737"/>
        <dbReference type="ChEBI" id="CHEBI:33738"/>
        <dbReference type="ChEBI" id="CHEBI:57844"/>
        <dbReference type="ChEBI" id="CHEBI:57856"/>
        <dbReference type="ChEBI" id="CHEBI:59789"/>
        <dbReference type="ChEBI" id="CHEBI:74411"/>
        <dbReference type="ChEBI" id="CHEBI:74497"/>
        <dbReference type="EC" id="2.1.1.192"/>
    </reaction>
</comment>
<dbReference type="Gene3D" id="1.10.150.530">
    <property type="match status" value="1"/>
</dbReference>
<dbReference type="HAMAP" id="MF_01849">
    <property type="entry name" value="RNA_methyltr_RlmN"/>
    <property type="match status" value="1"/>
</dbReference>
<dbReference type="GO" id="GO:0070040">
    <property type="term" value="F:rRNA (adenine(2503)-C2-)-methyltransferase activity"/>
    <property type="evidence" value="ECO:0007669"/>
    <property type="project" value="UniProtKB-UniRule"/>
</dbReference>
<evidence type="ECO:0000256" key="7">
    <source>
        <dbReference type="ARBA" id="ARBA00022679"/>
    </source>
</evidence>
<dbReference type="Gene3D" id="3.20.20.70">
    <property type="entry name" value="Aldolase class I"/>
    <property type="match status" value="1"/>
</dbReference>
<evidence type="ECO:0000256" key="3">
    <source>
        <dbReference type="ARBA" id="ARBA00022485"/>
    </source>
</evidence>
<dbReference type="Pfam" id="PF21016">
    <property type="entry name" value="RlmN_N"/>
    <property type="match status" value="1"/>
</dbReference>
<evidence type="ECO:0000256" key="2">
    <source>
        <dbReference type="ARBA" id="ARBA00007544"/>
    </source>
</evidence>
<feature type="binding site" evidence="14">
    <location>
        <begin position="268"/>
        <end position="270"/>
    </location>
    <ligand>
        <name>S-adenosyl-L-methionine</name>
        <dbReference type="ChEBI" id="CHEBI:59789"/>
    </ligand>
</feature>
<feature type="binding site" evidence="14">
    <location>
        <position position="154"/>
    </location>
    <ligand>
        <name>[4Fe-4S] cluster</name>
        <dbReference type="ChEBI" id="CHEBI:49883"/>
        <note>4Fe-4S-S-AdoMet</note>
    </ligand>
</feature>
<dbReference type="PROSITE" id="PS51918">
    <property type="entry name" value="RADICAL_SAM"/>
    <property type="match status" value="1"/>
</dbReference>
<evidence type="ECO:0000256" key="14">
    <source>
        <dbReference type="HAMAP-Rule" id="MF_01849"/>
    </source>
</evidence>
<dbReference type="InterPro" id="IPR007197">
    <property type="entry name" value="rSAM"/>
</dbReference>
<dbReference type="SUPFAM" id="SSF102114">
    <property type="entry name" value="Radical SAM enzymes"/>
    <property type="match status" value="1"/>
</dbReference>
<evidence type="ECO:0000256" key="10">
    <source>
        <dbReference type="ARBA" id="ARBA00022723"/>
    </source>
</evidence>
<dbReference type="InterPro" id="IPR004383">
    <property type="entry name" value="rRNA_lsu_MTrfase_RlmN/Cfr"/>
</dbReference>
<feature type="domain" description="Radical SAM core" evidence="15">
    <location>
        <begin position="136"/>
        <end position="377"/>
    </location>
</feature>